<dbReference type="EMBL" id="KZ992593">
    <property type="protein sequence ID" value="RKP08531.1"/>
    <property type="molecule type" value="Genomic_DNA"/>
</dbReference>
<dbReference type="AlphaFoldDB" id="A0A4P9XSQ0"/>
<evidence type="ECO:0000256" key="3">
    <source>
        <dbReference type="ARBA" id="ARBA00022729"/>
    </source>
</evidence>
<keyword evidence="4 6" id="KW-1133">Transmembrane helix</keyword>
<evidence type="ECO:0000313" key="8">
    <source>
        <dbReference type="EMBL" id="RKP08531.1"/>
    </source>
</evidence>
<keyword evidence="9" id="KW-1185">Reference proteome</keyword>
<dbReference type="Proteomes" id="UP000271241">
    <property type="component" value="Unassembled WGS sequence"/>
</dbReference>
<feature type="domain" description="GOST seven transmembrane" evidence="7">
    <location>
        <begin position="70"/>
        <end position="317"/>
    </location>
</feature>
<dbReference type="InterPro" id="IPR009637">
    <property type="entry name" value="GPR107/GPR108-like"/>
</dbReference>
<feature type="transmembrane region" description="Helical" evidence="6">
    <location>
        <begin position="103"/>
        <end position="123"/>
    </location>
</feature>
<dbReference type="PANTHER" id="PTHR21229">
    <property type="entry name" value="LUNG SEVEN TRANSMEMBRANE RECEPTOR"/>
    <property type="match status" value="1"/>
</dbReference>
<organism evidence="8 9">
    <name type="scientific">Thamnocephalis sphaerospora</name>
    <dbReference type="NCBI Taxonomy" id="78915"/>
    <lineage>
        <taxon>Eukaryota</taxon>
        <taxon>Fungi</taxon>
        <taxon>Fungi incertae sedis</taxon>
        <taxon>Zoopagomycota</taxon>
        <taxon>Zoopagomycotina</taxon>
        <taxon>Zoopagomycetes</taxon>
        <taxon>Zoopagales</taxon>
        <taxon>Sigmoideomycetaceae</taxon>
        <taxon>Thamnocephalis</taxon>
    </lineage>
</organism>
<comment type="subcellular location">
    <subcellularLocation>
        <location evidence="1">Membrane</location>
        <topology evidence="1">Multi-pass membrane protein</topology>
    </subcellularLocation>
</comment>
<dbReference type="PANTHER" id="PTHR21229:SF1">
    <property type="entry name" value="GH17801P"/>
    <property type="match status" value="1"/>
</dbReference>
<name>A0A4P9XSQ0_9FUNG</name>
<feature type="transmembrane region" description="Helical" evidence="6">
    <location>
        <begin position="166"/>
        <end position="186"/>
    </location>
</feature>
<proteinExistence type="predicted"/>
<dbReference type="GO" id="GO:0016020">
    <property type="term" value="C:membrane"/>
    <property type="evidence" value="ECO:0007669"/>
    <property type="project" value="UniProtKB-SubCell"/>
</dbReference>
<evidence type="ECO:0000256" key="2">
    <source>
        <dbReference type="ARBA" id="ARBA00022692"/>
    </source>
</evidence>
<keyword evidence="2 6" id="KW-0812">Transmembrane</keyword>
<dbReference type="STRING" id="78915.A0A4P9XSQ0"/>
<keyword evidence="5 6" id="KW-0472">Membrane</keyword>
<evidence type="ECO:0000313" key="9">
    <source>
        <dbReference type="Proteomes" id="UP000271241"/>
    </source>
</evidence>
<dbReference type="OrthoDB" id="19932at2759"/>
<dbReference type="GO" id="GO:0005829">
    <property type="term" value="C:cytosol"/>
    <property type="evidence" value="ECO:0007669"/>
    <property type="project" value="GOC"/>
</dbReference>
<evidence type="ECO:0000256" key="1">
    <source>
        <dbReference type="ARBA" id="ARBA00004141"/>
    </source>
</evidence>
<accession>A0A4P9XSQ0</accession>
<feature type="transmembrane region" description="Helical" evidence="6">
    <location>
        <begin position="286"/>
        <end position="310"/>
    </location>
</feature>
<feature type="transmembrane region" description="Helical" evidence="6">
    <location>
        <begin position="143"/>
        <end position="159"/>
    </location>
</feature>
<evidence type="ECO:0000259" key="7">
    <source>
        <dbReference type="Pfam" id="PF06814"/>
    </source>
</evidence>
<evidence type="ECO:0000256" key="6">
    <source>
        <dbReference type="SAM" id="Phobius"/>
    </source>
</evidence>
<dbReference type="GO" id="GO:0005794">
    <property type="term" value="C:Golgi apparatus"/>
    <property type="evidence" value="ECO:0007669"/>
    <property type="project" value="TreeGrafter"/>
</dbReference>
<protein>
    <submittedName>
        <fullName evidence="8">Transmembrane receptor</fullName>
    </submittedName>
</protein>
<feature type="non-terminal residue" evidence="8">
    <location>
        <position position="1"/>
    </location>
</feature>
<dbReference type="GO" id="GO:0042147">
    <property type="term" value="P:retrograde transport, endosome to Golgi"/>
    <property type="evidence" value="ECO:0007669"/>
    <property type="project" value="TreeGrafter"/>
</dbReference>
<evidence type="ECO:0000256" key="5">
    <source>
        <dbReference type="ARBA" id="ARBA00023136"/>
    </source>
</evidence>
<keyword evidence="8" id="KW-0675">Receptor</keyword>
<evidence type="ECO:0000256" key="4">
    <source>
        <dbReference type="ARBA" id="ARBA00022989"/>
    </source>
</evidence>
<feature type="non-terminal residue" evidence="8">
    <location>
        <position position="333"/>
    </location>
</feature>
<dbReference type="InterPro" id="IPR053937">
    <property type="entry name" value="GOST_TM"/>
</dbReference>
<feature type="transmembrane region" description="Helical" evidence="6">
    <location>
        <begin position="248"/>
        <end position="266"/>
    </location>
</feature>
<sequence>LVSEAPSNETHAPVHTELVRVRQNQSEPYGVRYNVTRTGWYCVNTISLTDFSADVYWESPFGKAPANEYPKLIFYGVFSLIYLVMFTAWATKSYMNWSDILPVQNYIGGVMFFLTVEMAFHYGFWEDYNSRGESSVMNAGRNTLSFFLLLIVSLGYGVVRPTLGSAMLHCKILAAVHFACGALYAAGTMLTTPETAGLLVLLFVLPLSITMTTFYFWISFSHILNGLTNTMRLLETRKQHVKLTMYKRLWRILVFSVLLLGFFFIVNTASVAHQNDPEWVARRWRYRWFLLDGWLNVEYFIVFSLIAFFWRPTSENQRYGLQELPSNEQDADD</sequence>
<keyword evidence="3" id="KW-0732">Signal</keyword>
<gene>
    <name evidence="8" type="ORF">THASP1DRAFT_10301</name>
</gene>
<dbReference type="Pfam" id="PF06814">
    <property type="entry name" value="GOST_TM"/>
    <property type="match status" value="1"/>
</dbReference>
<feature type="transmembrane region" description="Helical" evidence="6">
    <location>
        <begin position="72"/>
        <end position="91"/>
    </location>
</feature>
<reference evidence="9" key="1">
    <citation type="journal article" date="2018" name="Nat. Microbiol.">
        <title>Leveraging single-cell genomics to expand the fungal tree of life.</title>
        <authorList>
            <person name="Ahrendt S.R."/>
            <person name="Quandt C.A."/>
            <person name="Ciobanu D."/>
            <person name="Clum A."/>
            <person name="Salamov A."/>
            <person name="Andreopoulos B."/>
            <person name="Cheng J.F."/>
            <person name="Woyke T."/>
            <person name="Pelin A."/>
            <person name="Henrissat B."/>
            <person name="Reynolds N.K."/>
            <person name="Benny G.L."/>
            <person name="Smith M.E."/>
            <person name="James T.Y."/>
            <person name="Grigoriev I.V."/>
        </authorList>
    </citation>
    <scope>NUCLEOTIDE SEQUENCE [LARGE SCALE GENOMIC DNA]</scope>
    <source>
        <strain evidence="9">RSA 1356</strain>
    </source>
</reference>
<feature type="transmembrane region" description="Helical" evidence="6">
    <location>
        <begin position="198"/>
        <end position="227"/>
    </location>
</feature>